<feature type="compositionally biased region" description="Basic and acidic residues" evidence="2">
    <location>
        <begin position="1661"/>
        <end position="1675"/>
    </location>
</feature>
<protein>
    <submittedName>
        <fullName evidence="4">Oidioi.mRNA.OKI2018_I69.XSR.g16365.t1.cds</fullName>
    </submittedName>
</protein>
<keyword evidence="1" id="KW-0175">Coiled coil</keyword>
<dbReference type="EMBL" id="OU015569">
    <property type="protein sequence ID" value="CAG5099232.1"/>
    <property type="molecule type" value="Genomic_DNA"/>
</dbReference>
<feature type="region of interest" description="Disordered" evidence="2">
    <location>
        <begin position="871"/>
        <end position="893"/>
    </location>
</feature>
<dbReference type="PANTHER" id="PTHR18898">
    <property type="entry name" value="NUCLEOPROTEIN TPR-RELATED"/>
    <property type="match status" value="1"/>
</dbReference>
<sequence length="1902" mass="216221">MAPKRKISAQLSTDKLGKLLTPIELSTIKNSNIIKKLELALPDADDDGKKIEVQRLKNELDETKHLLEKATESSAALNQSTAEQDDQDKRASTALLSELNALRDQIAECHRNMHNKDGDLTKIKVERDRVLTDKSRLEQVLKQKDEELTNLMEEYESTATKANTLLKEKNQVKGQLDTLEIERRHDGFTIERLRSTTKKLEIENQSLTLELDNEKVRYQTAKKLADEDRKNRKGEADNAQKEIESLENRIQVLESDLEYKTNQVLQQRNEFEERAKEFADSEQLYKTDILTQGRVVDLLKSQLETHRKKGEESSATVEELRADMHQLLEQNVQLKETVQRCEELEKDFEMRKTKMEEELKLANDMLSEVKRTGPAFDKNELEEFSPIAAAAIKLLRSGMTLTEMYSEYITKSQLAEKLEAENEAYQQMQRQIMGEIKDKEPQLQRMRDEYEKSQGFIQSLTDQLADSNQELGALRLECHQVRTSRQKLAEENDIFVAQIKELNMRNADLIHKIEDGSNLDNIITDTQKQLSDKTNELIALQFKYKAFTDLNTEELETKLNEMGHLLELEKIERSNIETELNAIKKQRESWHEYFERRRIEDEENEMDDGVRSIEETSALVPSPRKSFSNAKDKELVASLQRELDQCKFKIEELQKKNTCQYSEIVNHEKERNDLACRISKYEVTIKNQDFVLVTKEDELKRCKEQVETLNSSHEQLVKTLEKESENSSNITASLMEAIEEKSQFKIALAASKSKNSNLEWEINNLKEQLKNIEKNELQQSAVLDTMTKLQQHFAEQKTATTIKLESDLNAEIAKTQAYESKIESIHKEHADAIQKLKQQEETVSKKLEEERNKNSTLAQELQRIKQRQMLQFSKSPTRAGGPGSQMKPASDFSDELKRYEVDIKSLKEDLERKDVQIADFKKIASDAEKRMNESIEEFTKIKLCKDKEIEEAQQTVVERDQTISDQSSEIERLKKESGTEDIQNLRTEIDSLNSTILSLKENLNAKADELSHLNDNYMNQVVASGQALSEVQKYKAEQNELKLKNRQLIEENLVQKARNDAAFSEWKEEKEMLQKRVEEGATRIEEQSRKNNILHEQLEALNKEVTDSRRRGSIANLDSSQISITEDSSGLLELSQIMRRDVSIAEGERDMAKTEVIRLQTRTRMQEDQIAELKRHLSDLEALAKKPSMTEEQHRKLVDSVNQLNIVKESNCVLRDEKNRALEEIKSNEQKIAELENQLRPLIRLEAEAKQTMDKKDEELTEAKKAHAEEVQKLKTAHQEEIKKANHGKISIEKVKQIRLESDTWKKTVDAKNAELRGKENELLEFKGQTAALKTQIAKLEEDKKTLEASSADNASSKTELETLQAKFKESEDKVKRLRTIAVKHRDENKKLKEDAAKASNKPESTAKDTQTEGDENILGGMQSDTKAEMDIMKKMFQGKIKNLNERLEKEVNARRDDIEAQKKRQAEMDAELNKAKEDKNRLMQNAKRKILALKKELDEEKAKEREITPEAKEQPAIQPKVATEPKSVAEVTPQQREPKKPQGRVIGHVVPTRVEDVQESTTAQAIISPMPSSNSTVVNAEADSASNLVPQASSISSSVTMVPDSSQPDEPIMPVVTQPVVSQAVSSSTTVIAPAQTIQVESGPTQSDMISSPPRAQKRGRSDTNDSEDGESKRFRINQESQESQDASSSQEPSTSIPIDDLEEAEPAAEPITIDEENDLNENLDEEGQDESAVPAAEEAPEVIDMTEDNNDDIDNEPVEILDDEQDEQAAANESIEIDDAPTVSTTVEVDPPVRSVPPPLEGITGLSRPRSIPARIPTTPGIIHVTNDDDDDGCVPHTPTLVGTRSQHEGNQALVSPAPQAVQSSGQRFHFFGENTDNDHSVPGLSEAVSSTTENNLQEN</sequence>
<name>A0ABN7SHR2_OIKDI</name>
<feature type="coiled-coil region" evidence="1">
    <location>
        <begin position="317"/>
        <end position="372"/>
    </location>
</feature>
<feature type="coiled-coil region" evidence="1">
    <location>
        <begin position="636"/>
        <end position="782"/>
    </location>
</feature>
<feature type="compositionally biased region" description="Polar residues" evidence="2">
    <location>
        <begin position="1637"/>
        <end position="1651"/>
    </location>
</feature>
<evidence type="ECO:0000313" key="5">
    <source>
        <dbReference type="Proteomes" id="UP001158576"/>
    </source>
</evidence>
<keyword evidence="5" id="KW-1185">Reference proteome</keyword>
<evidence type="ECO:0000256" key="2">
    <source>
        <dbReference type="SAM" id="MobiDB-lite"/>
    </source>
</evidence>
<proteinExistence type="predicted"/>
<feature type="compositionally biased region" description="Basic and acidic residues" evidence="2">
    <location>
        <begin position="1384"/>
        <end position="1397"/>
    </location>
</feature>
<feature type="region of interest" description="Disordered" evidence="2">
    <location>
        <begin position="1455"/>
        <end position="1484"/>
    </location>
</feature>
<dbReference type="PANTHER" id="PTHR18898:SF2">
    <property type="entry name" value="NUCLEOPROTEIN TPR"/>
    <property type="match status" value="1"/>
</dbReference>
<organism evidence="4 5">
    <name type="scientific">Oikopleura dioica</name>
    <name type="common">Tunicate</name>
    <dbReference type="NCBI Taxonomy" id="34765"/>
    <lineage>
        <taxon>Eukaryota</taxon>
        <taxon>Metazoa</taxon>
        <taxon>Chordata</taxon>
        <taxon>Tunicata</taxon>
        <taxon>Appendicularia</taxon>
        <taxon>Copelata</taxon>
        <taxon>Oikopleuridae</taxon>
        <taxon>Oikopleura</taxon>
    </lineage>
</organism>
<feature type="compositionally biased region" description="Low complexity" evidence="2">
    <location>
        <begin position="1615"/>
        <end position="1632"/>
    </location>
</feature>
<gene>
    <name evidence="4" type="ORF">OKIOD_LOCUS7923</name>
</gene>
<feature type="compositionally biased region" description="Basic and acidic residues" evidence="2">
    <location>
        <begin position="1455"/>
        <end position="1482"/>
    </location>
</feature>
<feature type="compositionally biased region" description="Acidic residues" evidence="2">
    <location>
        <begin position="1740"/>
        <end position="1769"/>
    </location>
</feature>
<evidence type="ECO:0000256" key="1">
    <source>
        <dbReference type="SAM" id="Coils"/>
    </source>
</evidence>
<reference evidence="4 5" key="1">
    <citation type="submission" date="2021-04" db="EMBL/GenBank/DDBJ databases">
        <authorList>
            <person name="Bliznina A."/>
        </authorList>
    </citation>
    <scope>NUCLEOTIDE SEQUENCE [LARGE SCALE GENOMIC DNA]</scope>
</reference>
<dbReference type="InterPro" id="IPR012929">
    <property type="entry name" value="Nucleoprot-TPR/MLP1-2_dom"/>
</dbReference>
<feature type="coiled-coil region" evidence="1">
    <location>
        <begin position="411"/>
        <end position="505"/>
    </location>
</feature>
<evidence type="ECO:0000259" key="3">
    <source>
        <dbReference type="Pfam" id="PF07926"/>
    </source>
</evidence>
<feature type="coiled-coil region" evidence="1">
    <location>
        <begin position="1218"/>
        <end position="1273"/>
    </location>
</feature>
<dbReference type="Pfam" id="PF07926">
    <property type="entry name" value="TPR_MLP1_2"/>
    <property type="match status" value="1"/>
</dbReference>
<feature type="compositionally biased region" description="Polar residues" evidence="2">
    <location>
        <begin position="1560"/>
        <end position="1609"/>
    </location>
</feature>
<feature type="coiled-coil region" evidence="1">
    <location>
        <begin position="975"/>
        <end position="1111"/>
    </location>
</feature>
<feature type="compositionally biased region" description="Basic and acidic residues" evidence="2">
    <location>
        <begin position="1497"/>
        <end position="1514"/>
    </location>
</feature>
<feature type="region of interest" description="Disordered" evidence="2">
    <location>
        <begin position="1497"/>
        <end position="1836"/>
    </location>
</feature>
<feature type="coiled-coil region" evidence="1">
    <location>
        <begin position="134"/>
        <end position="282"/>
    </location>
</feature>
<feature type="compositionally biased region" description="Acidic residues" evidence="2">
    <location>
        <begin position="1701"/>
        <end position="1731"/>
    </location>
</feature>
<evidence type="ECO:0000313" key="4">
    <source>
        <dbReference type="EMBL" id="CAG5099232.1"/>
    </source>
</evidence>
<feature type="region of interest" description="Disordered" evidence="2">
    <location>
        <begin position="1853"/>
        <end position="1902"/>
    </location>
</feature>
<feature type="domain" description="Nucleoprotein TPR/MLP1-2" evidence="3">
    <location>
        <begin position="974"/>
        <end position="1101"/>
    </location>
</feature>
<feature type="region of interest" description="Disordered" evidence="2">
    <location>
        <begin position="1381"/>
        <end position="1424"/>
    </location>
</feature>
<accession>A0ABN7SHR2</accession>
<feature type="compositionally biased region" description="Low complexity" evidence="2">
    <location>
        <begin position="1680"/>
        <end position="1700"/>
    </location>
</feature>
<feature type="compositionally biased region" description="Polar residues" evidence="2">
    <location>
        <begin position="1890"/>
        <end position="1902"/>
    </location>
</feature>
<dbReference type="Proteomes" id="UP001158576">
    <property type="component" value="Chromosome XSR"/>
</dbReference>